<dbReference type="AlphaFoldDB" id="A0A3B9H382"/>
<dbReference type="InterPro" id="IPR029044">
    <property type="entry name" value="Nucleotide-diphossugar_trans"/>
</dbReference>
<dbReference type="Gene3D" id="3.90.550.10">
    <property type="entry name" value="Spore Coat Polysaccharide Biosynthesis Protein SpsA, Chain A"/>
    <property type="match status" value="1"/>
</dbReference>
<name>A0A3B9H382_9PROT</name>
<dbReference type="EMBL" id="DMAN01000388">
    <property type="protein sequence ID" value="HAE28916.1"/>
    <property type="molecule type" value="Genomic_DNA"/>
</dbReference>
<organism evidence="2 3">
    <name type="scientific">Hyphomonas adhaerens</name>
    <dbReference type="NCBI Taxonomy" id="81029"/>
    <lineage>
        <taxon>Bacteria</taxon>
        <taxon>Pseudomonadati</taxon>
        <taxon>Pseudomonadota</taxon>
        <taxon>Alphaproteobacteria</taxon>
        <taxon>Hyphomonadales</taxon>
        <taxon>Hyphomonadaceae</taxon>
        <taxon>Hyphomonas</taxon>
    </lineage>
</organism>
<dbReference type="Pfam" id="PF00535">
    <property type="entry name" value="Glycos_transf_2"/>
    <property type="match status" value="1"/>
</dbReference>
<gene>
    <name evidence="2" type="ORF">DCG58_17285</name>
</gene>
<comment type="caution">
    <text evidence="2">The sequence shown here is derived from an EMBL/GenBank/DDBJ whole genome shotgun (WGS) entry which is preliminary data.</text>
</comment>
<evidence type="ECO:0000313" key="3">
    <source>
        <dbReference type="Proteomes" id="UP000259610"/>
    </source>
</evidence>
<feature type="domain" description="Glycosyltransferase 2-like" evidence="1">
    <location>
        <begin position="3"/>
        <end position="48"/>
    </location>
</feature>
<evidence type="ECO:0000313" key="2">
    <source>
        <dbReference type="EMBL" id="HAE28916.1"/>
    </source>
</evidence>
<evidence type="ECO:0000259" key="1">
    <source>
        <dbReference type="Pfam" id="PF00535"/>
    </source>
</evidence>
<accession>A0A3B9H382</accession>
<dbReference type="Proteomes" id="UP000259610">
    <property type="component" value="Unassembled WGS sequence"/>
</dbReference>
<proteinExistence type="predicted"/>
<dbReference type="SUPFAM" id="SSF53448">
    <property type="entry name" value="Nucleotide-diphospho-sugar transferases"/>
    <property type="match status" value="1"/>
</dbReference>
<protein>
    <recommendedName>
        <fullName evidence="1">Glycosyltransferase 2-like domain-containing protein</fullName>
    </recommendedName>
</protein>
<reference evidence="2 3" key="1">
    <citation type="journal article" date="2018" name="Nat. Biotechnol.">
        <title>A standardized bacterial taxonomy based on genome phylogeny substantially revises the tree of life.</title>
        <authorList>
            <person name="Parks D.H."/>
            <person name="Chuvochina M."/>
            <person name="Waite D.W."/>
            <person name="Rinke C."/>
            <person name="Skarshewski A."/>
            <person name="Chaumeil P.A."/>
            <person name="Hugenholtz P."/>
        </authorList>
    </citation>
    <scope>NUCLEOTIDE SEQUENCE [LARGE SCALE GENOMIC DNA]</scope>
    <source>
        <strain evidence="2">UBA8733</strain>
    </source>
</reference>
<sequence>MFSVVIVNYNRGAFVQAALDSLRGQTRRDFEFLRVDNASTDGFADVVKPGDIGATLSRRDGLHIRSERVVDCLQGSLFEIDVSDVIVHEGDEPDFVINLPALF</sequence>
<dbReference type="InterPro" id="IPR001173">
    <property type="entry name" value="Glyco_trans_2-like"/>
</dbReference>